<feature type="binding site" evidence="6">
    <location>
        <position position="80"/>
    </location>
    <ligand>
        <name>S-adenosyl-L-methionine</name>
        <dbReference type="ChEBI" id="CHEBI:59789"/>
    </ligand>
</feature>
<dbReference type="PANTHER" id="PTHR31760:SF0">
    <property type="entry name" value="S-ADENOSYL-L-METHIONINE-DEPENDENT METHYLTRANSFERASES SUPERFAMILY PROTEIN"/>
    <property type="match status" value="1"/>
</dbReference>
<dbReference type="Pfam" id="PF02527">
    <property type="entry name" value="GidB"/>
    <property type="match status" value="1"/>
</dbReference>
<dbReference type="EMBL" id="QEQK01000010">
    <property type="protein sequence ID" value="PWN55538.1"/>
    <property type="molecule type" value="Genomic_DNA"/>
</dbReference>
<dbReference type="PIRSF" id="PIRSF003078">
    <property type="entry name" value="GidB"/>
    <property type="match status" value="1"/>
</dbReference>
<dbReference type="AlphaFoldDB" id="A0A363UJD3"/>
<dbReference type="RefSeq" id="WP_109720777.1">
    <property type="nucleotide sequence ID" value="NZ_QEQK01000010.1"/>
</dbReference>
<feature type="binding site" evidence="6">
    <location>
        <position position="75"/>
    </location>
    <ligand>
        <name>S-adenosyl-L-methionine</name>
        <dbReference type="ChEBI" id="CHEBI:59789"/>
    </ligand>
</feature>
<evidence type="ECO:0000313" key="8">
    <source>
        <dbReference type="Proteomes" id="UP000251800"/>
    </source>
</evidence>
<evidence type="ECO:0000256" key="6">
    <source>
        <dbReference type="HAMAP-Rule" id="MF_00074"/>
    </source>
</evidence>
<comment type="caution">
    <text evidence="7">The sequence shown here is derived from an EMBL/GenBank/DDBJ whole genome shotgun (WGS) entry which is preliminary data.</text>
</comment>
<dbReference type="InterPro" id="IPR029063">
    <property type="entry name" value="SAM-dependent_MTases_sf"/>
</dbReference>
<reference evidence="7 8" key="1">
    <citation type="submission" date="2018-05" db="EMBL/GenBank/DDBJ databases">
        <title>Abyssibacter profundi OUC007T gen. nov., sp. nov, a marine bacterium isolated from seawater of the Mariana Trench.</title>
        <authorList>
            <person name="Zhou S."/>
        </authorList>
    </citation>
    <scope>NUCLEOTIDE SEQUENCE [LARGE SCALE GENOMIC DNA]</scope>
    <source>
        <strain evidence="7 8">OUC007</strain>
    </source>
</reference>
<dbReference type="CDD" id="cd02440">
    <property type="entry name" value="AdoMet_MTases"/>
    <property type="match status" value="1"/>
</dbReference>
<dbReference type="SUPFAM" id="SSF53335">
    <property type="entry name" value="S-adenosyl-L-methionine-dependent methyltransferases"/>
    <property type="match status" value="1"/>
</dbReference>
<accession>A0A363UJD3</accession>
<keyword evidence="2 6" id="KW-0698">rRNA processing</keyword>
<dbReference type="OrthoDB" id="9808773at2"/>
<organism evidence="7 8">
    <name type="scientific">Abyssibacter profundi</name>
    <dbReference type="NCBI Taxonomy" id="2182787"/>
    <lineage>
        <taxon>Bacteria</taxon>
        <taxon>Pseudomonadati</taxon>
        <taxon>Pseudomonadota</taxon>
        <taxon>Gammaproteobacteria</taxon>
        <taxon>Chromatiales</taxon>
        <taxon>Oceanococcaceae</taxon>
        <taxon>Abyssibacter</taxon>
    </lineage>
</organism>
<dbReference type="GO" id="GO:0005829">
    <property type="term" value="C:cytosol"/>
    <property type="evidence" value="ECO:0007669"/>
    <property type="project" value="TreeGrafter"/>
</dbReference>
<feature type="binding site" evidence="6">
    <location>
        <position position="141"/>
    </location>
    <ligand>
        <name>S-adenosyl-L-methionine</name>
        <dbReference type="ChEBI" id="CHEBI:59789"/>
    </ligand>
</feature>
<evidence type="ECO:0000256" key="3">
    <source>
        <dbReference type="ARBA" id="ARBA00022603"/>
    </source>
</evidence>
<comment type="subcellular location">
    <subcellularLocation>
        <location evidence="6">Cytoplasm</location>
    </subcellularLocation>
</comment>
<evidence type="ECO:0000256" key="1">
    <source>
        <dbReference type="ARBA" id="ARBA00022490"/>
    </source>
</evidence>
<keyword evidence="8" id="KW-1185">Reference proteome</keyword>
<feature type="binding site" evidence="6">
    <location>
        <begin position="126"/>
        <end position="127"/>
    </location>
    <ligand>
        <name>S-adenosyl-L-methionine</name>
        <dbReference type="ChEBI" id="CHEBI:59789"/>
    </ligand>
</feature>
<dbReference type="EC" id="2.1.1.170" evidence="6"/>
<keyword evidence="4 6" id="KW-0808">Transferase</keyword>
<dbReference type="InterPro" id="IPR003682">
    <property type="entry name" value="rRNA_ssu_MeTfrase_G"/>
</dbReference>
<comment type="function">
    <text evidence="6">Specifically methylates the N7 position of guanine in position 527 of 16S rRNA.</text>
</comment>
<evidence type="ECO:0000256" key="4">
    <source>
        <dbReference type="ARBA" id="ARBA00022679"/>
    </source>
</evidence>
<evidence type="ECO:0000256" key="2">
    <source>
        <dbReference type="ARBA" id="ARBA00022552"/>
    </source>
</evidence>
<keyword evidence="3 6" id="KW-0489">Methyltransferase</keyword>
<dbReference type="NCBIfam" id="TIGR00138">
    <property type="entry name" value="rsmG_gidB"/>
    <property type="match status" value="1"/>
</dbReference>
<dbReference type="Proteomes" id="UP000251800">
    <property type="component" value="Unassembled WGS sequence"/>
</dbReference>
<comment type="similarity">
    <text evidence="6">Belongs to the methyltransferase superfamily. RNA methyltransferase RsmG family.</text>
</comment>
<proteinExistence type="inferred from homology"/>
<keyword evidence="1 6" id="KW-0963">Cytoplasm</keyword>
<gene>
    <name evidence="6" type="primary">rsmG</name>
    <name evidence="7" type="ORF">DEH80_12165</name>
</gene>
<sequence>MTAYAKTIARGALQMDCPLDDRQAQQLSRLVEELARWNRAYNLTAVRDPAQMVVTHILDSLSVMPHLRGPVADIGSGAGLPGLVAAILRPDWSVLSVESVGKKARFQRHVCRELGLERVTVAEQRVEHFQSETRFATVTCRAFTRLDRFVDLTRHLLAPGGRWVAMKGQVPDEELKALDSRVTVETIVPLTVPGLAAERCAVILSEAG</sequence>
<comment type="catalytic activity">
    <reaction evidence="6">
        <text>guanosine(527) in 16S rRNA + S-adenosyl-L-methionine = N(7)-methylguanosine(527) in 16S rRNA + S-adenosyl-L-homocysteine</text>
        <dbReference type="Rhea" id="RHEA:42732"/>
        <dbReference type="Rhea" id="RHEA-COMP:10209"/>
        <dbReference type="Rhea" id="RHEA-COMP:10210"/>
        <dbReference type="ChEBI" id="CHEBI:57856"/>
        <dbReference type="ChEBI" id="CHEBI:59789"/>
        <dbReference type="ChEBI" id="CHEBI:74269"/>
        <dbReference type="ChEBI" id="CHEBI:74480"/>
        <dbReference type="EC" id="2.1.1.170"/>
    </reaction>
</comment>
<keyword evidence="5 6" id="KW-0949">S-adenosyl-L-methionine</keyword>
<evidence type="ECO:0000256" key="5">
    <source>
        <dbReference type="ARBA" id="ARBA00022691"/>
    </source>
</evidence>
<protein>
    <recommendedName>
        <fullName evidence="6">Ribosomal RNA small subunit methyltransferase G</fullName>
        <ecNumber evidence="6">2.1.1.170</ecNumber>
    </recommendedName>
    <alternativeName>
        <fullName evidence="6">16S rRNA 7-methylguanosine methyltransferase</fullName>
        <shortName evidence="6">16S rRNA m7G methyltransferase</shortName>
    </alternativeName>
</protein>
<dbReference type="GO" id="GO:0070043">
    <property type="term" value="F:rRNA (guanine-N7-)-methyltransferase activity"/>
    <property type="evidence" value="ECO:0007669"/>
    <property type="project" value="UniProtKB-UniRule"/>
</dbReference>
<dbReference type="HAMAP" id="MF_00074">
    <property type="entry name" value="16SrRNA_methyltr_G"/>
    <property type="match status" value="1"/>
</dbReference>
<evidence type="ECO:0000313" key="7">
    <source>
        <dbReference type="EMBL" id="PWN55538.1"/>
    </source>
</evidence>
<dbReference type="PANTHER" id="PTHR31760">
    <property type="entry name" value="S-ADENOSYL-L-METHIONINE-DEPENDENT METHYLTRANSFERASES SUPERFAMILY PROTEIN"/>
    <property type="match status" value="1"/>
</dbReference>
<comment type="caution">
    <text evidence="6">Lacks conserved residue(s) required for the propagation of feature annotation.</text>
</comment>
<name>A0A363UJD3_9GAMM</name>
<dbReference type="Gene3D" id="3.40.50.150">
    <property type="entry name" value="Vaccinia Virus protein VP39"/>
    <property type="match status" value="1"/>
</dbReference>